<protein>
    <submittedName>
        <fullName evidence="1">Uncharacterized protein</fullName>
    </submittedName>
</protein>
<organism evidence="1 2">
    <name type="scientific">Auriscalpium vulgare</name>
    <dbReference type="NCBI Taxonomy" id="40419"/>
    <lineage>
        <taxon>Eukaryota</taxon>
        <taxon>Fungi</taxon>
        <taxon>Dikarya</taxon>
        <taxon>Basidiomycota</taxon>
        <taxon>Agaricomycotina</taxon>
        <taxon>Agaricomycetes</taxon>
        <taxon>Russulales</taxon>
        <taxon>Auriscalpiaceae</taxon>
        <taxon>Auriscalpium</taxon>
    </lineage>
</organism>
<gene>
    <name evidence="1" type="ORF">FA95DRAFT_1614084</name>
</gene>
<name>A0ACB8R1S5_9AGAM</name>
<evidence type="ECO:0000313" key="1">
    <source>
        <dbReference type="EMBL" id="KAI0037566.1"/>
    </source>
</evidence>
<dbReference type="Proteomes" id="UP000814033">
    <property type="component" value="Unassembled WGS sequence"/>
</dbReference>
<dbReference type="EMBL" id="MU276856">
    <property type="protein sequence ID" value="KAI0037566.1"/>
    <property type="molecule type" value="Genomic_DNA"/>
</dbReference>
<reference evidence="1" key="2">
    <citation type="journal article" date="2022" name="New Phytol.">
        <title>Evolutionary transition to the ectomycorrhizal habit in the genomes of a hyperdiverse lineage of mushroom-forming fungi.</title>
        <authorList>
            <person name="Looney B."/>
            <person name="Miyauchi S."/>
            <person name="Morin E."/>
            <person name="Drula E."/>
            <person name="Courty P.E."/>
            <person name="Kohler A."/>
            <person name="Kuo A."/>
            <person name="LaButti K."/>
            <person name="Pangilinan J."/>
            <person name="Lipzen A."/>
            <person name="Riley R."/>
            <person name="Andreopoulos W."/>
            <person name="He G."/>
            <person name="Johnson J."/>
            <person name="Nolan M."/>
            <person name="Tritt A."/>
            <person name="Barry K.W."/>
            <person name="Grigoriev I.V."/>
            <person name="Nagy L.G."/>
            <person name="Hibbett D."/>
            <person name="Henrissat B."/>
            <person name="Matheny P.B."/>
            <person name="Labbe J."/>
            <person name="Martin F.M."/>
        </authorList>
    </citation>
    <scope>NUCLEOTIDE SEQUENCE</scope>
    <source>
        <strain evidence="1">FP105234-sp</strain>
    </source>
</reference>
<sequence>MGILSPLIGALPAVVPEVPLSESSSSLTVTDGSGDTTMGAGPTPSHARSAHPPSRTPDTESDWATRRQFIKEWLTRVRAQGGAAAGVCAARCRTHRCGDRRTGCEDDARIERMLHPAEPVRSGAPWFLQPADPEPSINMNAPYAWHAALEARRPSARHVPNDAKARVADRAEDGDLGPEGGENKPGDKHKGFDVY</sequence>
<proteinExistence type="predicted"/>
<keyword evidence="2" id="KW-1185">Reference proteome</keyword>
<reference evidence="1" key="1">
    <citation type="submission" date="2021-02" db="EMBL/GenBank/DDBJ databases">
        <authorList>
            <consortium name="DOE Joint Genome Institute"/>
            <person name="Ahrendt S."/>
            <person name="Looney B.P."/>
            <person name="Miyauchi S."/>
            <person name="Morin E."/>
            <person name="Drula E."/>
            <person name="Courty P.E."/>
            <person name="Chicoki N."/>
            <person name="Fauchery L."/>
            <person name="Kohler A."/>
            <person name="Kuo A."/>
            <person name="Labutti K."/>
            <person name="Pangilinan J."/>
            <person name="Lipzen A."/>
            <person name="Riley R."/>
            <person name="Andreopoulos W."/>
            <person name="He G."/>
            <person name="Johnson J."/>
            <person name="Barry K.W."/>
            <person name="Grigoriev I.V."/>
            <person name="Nagy L."/>
            <person name="Hibbett D."/>
            <person name="Henrissat B."/>
            <person name="Matheny P.B."/>
            <person name="Labbe J."/>
            <person name="Martin F."/>
        </authorList>
    </citation>
    <scope>NUCLEOTIDE SEQUENCE</scope>
    <source>
        <strain evidence="1">FP105234-sp</strain>
    </source>
</reference>
<accession>A0ACB8R1S5</accession>
<evidence type="ECO:0000313" key="2">
    <source>
        <dbReference type="Proteomes" id="UP000814033"/>
    </source>
</evidence>
<comment type="caution">
    <text evidence="1">The sequence shown here is derived from an EMBL/GenBank/DDBJ whole genome shotgun (WGS) entry which is preliminary data.</text>
</comment>